<evidence type="ECO:0000313" key="2">
    <source>
        <dbReference type="Proteomes" id="UP000554965"/>
    </source>
</evidence>
<dbReference type="AlphaFoldDB" id="A0A7Z7N8L7"/>
<proteinExistence type="predicted"/>
<protein>
    <submittedName>
        <fullName evidence="1">Uncharacterized protein</fullName>
    </submittedName>
</protein>
<dbReference type="Proteomes" id="UP000554965">
    <property type="component" value="Unassembled WGS sequence"/>
</dbReference>
<accession>A0A7Z7N8L7</accession>
<keyword evidence="2" id="KW-1185">Reference proteome</keyword>
<dbReference type="EMBL" id="OCTY01000002">
    <property type="protein sequence ID" value="SOJ52848.1"/>
    <property type="molecule type" value="Genomic_DNA"/>
</dbReference>
<evidence type="ECO:0000313" key="1">
    <source>
        <dbReference type="EMBL" id="SOJ52848.1"/>
    </source>
</evidence>
<dbReference type="RefSeq" id="WP_186241215.1">
    <property type="nucleotide sequence ID" value="NZ_OCTY01000002.1"/>
</dbReference>
<name>A0A7Z7N8L7_9MYCO</name>
<sequence>MRGHGHQIFVDELTQFAAGAGDQRVKAIAERVAEPLRVAVRGRRGVGCATAARALDRVTPGITVTPPECADVELYMTVEVLKPEDREALAGARRPVVVVLNKADLDGFGLVAQARCAQLAALVGQPVRPMIGLLADAALDDLDAESWAALRVLAGHPGGSKCLDSGHEGFLAAQLPVPNEVRERLLQTLDLFGTTVGIAAAQRGRSDAQIRALWRRVSGIDAVVDQVVAAGAEALYRRVCWAVAELEALAVSDPDISEFLSRDDTVIARMATAVDVIRACGQELGPAAPLPRARYWHRYGGAAVSDLQRACGADITRGSLRLWSRAGEAL</sequence>
<comment type="caution">
    <text evidence="1">The sequence shown here is derived from an EMBL/GenBank/DDBJ whole genome shotgun (WGS) entry which is preliminary data.</text>
</comment>
<organism evidence="1 2">
    <name type="scientific">Mycobacterium simulans</name>
    <dbReference type="NCBI Taxonomy" id="627089"/>
    <lineage>
        <taxon>Bacteria</taxon>
        <taxon>Bacillati</taxon>
        <taxon>Actinomycetota</taxon>
        <taxon>Actinomycetes</taxon>
        <taxon>Mycobacteriales</taxon>
        <taxon>Mycobacteriaceae</taxon>
        <taxon>Mycobacterium</taxon>
    </lineage>
</organism>
<gene>
    <name evidence="1" type="ORF">MSIMFB_00355</name>
</gene>
<reference evidence="1 2" key="1">
    <citation type="submission" date="2017-10" db="EMBL/GenBank/DDBJ databases">
        <authorList>
            <consortium name="Urmite Genomes"/>
        </authorList>
    </citation>
    <scope>NUCLEOTIDE SEQUENCE [LARGE SCALE GENOMIC DNA]</scope>
    <source>
        <strain evidence="1 2">FB-527</strain>
    </source>
</reference>